<feature type="transmembrane region" description="Helical" evidence="5">
    <location>
        <begin position="377"/>
        <end position="398"/>
    </location>
</feature>
<feature type="transmembrane region" description="Helical" evidence="5">
    <location>
        <begin position="46"/>
        <end position="70"/>
    </location>
</feature>
<reference evidence="8" key="1">
    <citation type="journal article" date="2019" name="Int. J. Syst. Evol. Microbiol.">
        <title>The Global Catalogue of Microorganisms (GCM) 10K type strain sequencing project: providing services to taxonomists for standard genome sequencing and annotation.</title>
        <authorList>
            <consortium name="The Broad Institute Genomics Platform"/>
            <consortium name="The Broad Institute Genome Sequencing Center for Infectious Disease"/>
            <person name="Wu L."/>
            <person name="Ma J."/>
        </authorList>
    </citation>
    <scope>NUCLEOTIDE SEQUENCE [LARGE SCALE GENOMIC DNA]</scope>
    <source>
        <strain evidence="8">JCM 14309</strain>
    </source>
</reference>
<feature type="transmembrane region" description="Helical" evidence="5">
    <location>
        <begin position="258"/>
        <end position="278"/>
    </location>
</feature>
<accession>A0ABP6LP15</accession>
<evidence type="ECO:0000256" key="3">
    <source>
        <dbReference type="ARBA" id="ARBA00022989"/>
    </source>
</evidence>
<evidence type="ECO:0000313" key="7">
    <source>
        <dbReference type="EMBL" id="GAA3053748.1"/>
    </source>
</evidence>
<feature type="transmembrane region" description="Helical" evidence="5">
    <location>
        <begin position="351"/>
        <end position="371"/>
    </location>
</feature>
<keyword evidence="4 5" id="KW-0472">Membrane</keyword>
<protein>
    <submittedName>
        <fullName evidence="7">CynX/NimT family MFS transporter</fullName>
    </submittedName>
</protein>
<dbReference type="RefSeq" id="WP_344683100.1">
    <property type="nucleotide sequence ID" value="NZ_BAAAVT010000002.1"/>
</dbReference>
<evidence type="ECO:0000256" key="4">
    <source>
        <dbReference type="ARBA" id="ARBA00023136"/>
    </source>
</evidence>
<organism evidence="7 8">
    <name type="scientific">Nesterenkonia aethiopica</name>
    <dbReference type="NCBI Taxonomy" id="269144"/>
    <lineage>
        <taxon>Bacteria</taxon>
        <taxon>Bacillati</taxon>
        <taxon>Actinomycetota</taxon>
        <taxon>Actinomycetes</taxon>
        <taxon>Micrococcales</taxon>
        <taxon>Micrococcaceae</taxon>
        <taxon>Nesterenkonia</taxon>
    </lineage>
</organism>
<dbReference type="Gene3D" id="1.20.1250.20">
    <property type="entry name" value="MFS general substrate transporter like domains"/>
    <property type="match status" value="2"/>
</dbReference>
<evidence type="ECO:0000256" key="1">
    <source>
        <dbReference type="ARBA" id="ARBA00004651"/>
    </source>
</evidence>
<feature type="transmembrane region" description="Helical" evidence="5">
    <location>
        <begin position="290"/>
        <end position="309"/>
    </location>
</feature>
<dbReference type="Proteomes" id="UP001500236">
    <property type="component" value="Unassembled WGS sequence"/>
</dbReference>
<keyword evidence="3 5" id="KW-1133">Transmembrane helix</keyword>
<feature type="domain" description="Major facilitator superfamily (MFS) profile" evidence="6">
    <location>
        <begin position="14"/>
        <end position="403"/>
    </location>
</feature>
<dbReference type="EMBL" id="BAAAVT010000002">
    <property type="protein sequence ID" value="GAA3053748.1"/>
    <property type="molecule type" value="Genomic_DNA"/>
</dbReference>
<feature type="transmembrane region" description="Helical" evidence="5">
    <location>
        <begin position="170"/>
        <end position="190"/>
    </location>
</feature>
<feature type="transmembrane region" description="Helical" evidence="5">
    <location>
        <begin position="82"/>
        <end position="99"/>
    </location>
</feature>
<evidence type="ECO:0000256" key="5">
    <source>
        <dbReference type="SAM" id="Phobius"/>
    </source>
</evidence>
<dbReference type="InterPro" id="IPR036259">
    <property type="entry name" value="MFS_trans_sf"/>
</dbReference>
<name>A0ABP6LP15_9MICC</name>
<evidence type="ECO:0000256" key="2">
    <source>
        <dbReference type="ARBA" id="ARBA00022692"/>
    </source>
</evidence>
<sequence>MTASQDDARGPSRALLLVTVLLVAANLRPAITVVGPLIERIGADTGMSASALGLLGALPVLSLGVFSPVVHRLSSRLGMERSILLALGVLAAGTVLRSLPGGPLPAGVWTLYLGTVILGAAIAVGNVLVPAVVKRDFPDHVPLMTGLYTATLVGCAAVASGVAVPAAAWIGWELTLASASALAVVAAVVWSRRGRPQEQAVVVLPTDVSDSPRPRGRRLTRSPVAWHVTAYFGLQSAVFYIMLTWLPSIQTYHGISQAAAGWWLAAYQAVGIIASLLVGPLMQRRRDQRGIAVGLAVLMGSGVAGMAFVPQLLPVWCLMAGFASGATLLVSLTVVSLRARTPHQAARLSGMAQGIGYLLAGSGPLIAGALVDATGSWVPVLHVLLGVIAAQGVAGWFAGRRVFVDDGGGA</sequence>
<dbReference type="InterPro" id="IPR011701">
    <property type="entry name" value="MFS"/>
</dbReference>
<evidence type="ECO:0000313" key="8">
    <source>
        <dbReference type="Proteomes" id="UP001500236"/>
    </source>
</evidence>
<dbReference type="Pfam" id="PF07690">
    <property type="entry name" value="MFS_1"/>
    <property type="match status" value="1"/>
</dbReference>
<feature type="transmembrane region" description="Helical" evidence="5">
    <location>
        <begin position="315"/>
        <end position="339"/>
    </location>
</feature>
<proteinExistence type="predicted"/>
<comment type="caution">
    <text evidence="7">The sequence shown here is derived from an EMBL/GenBank/DDBJ whole genome shotgun (WGS) entry which is preliminary data.</text>
</comment>
<comment type="subcellular location">
    <subcellularLocation>
        <location evidence="1">Cell membrane</location>
        <topology evidence="1">Multi-pass membrane protein</topology>
    </subcellularLocation>
</comment>
<keyword evidence="2 5" id="KW-0812">Transmembrane</keyword>
<evidence type="ECO:0000259" key="6">
    <source>
        <dbReference type="PROSITE" id="PS50850"/>
    </source>
</evidence>
<feature type="transmembrane region" description="Helical" evidence="5">
    <location>
        <begin position="111"/>
        <end position="133"/>
    </location>
</feature>
<dbReference type="PANTHER" id="PTHR23523">
    <property type="match status" value="1"/>
</dbReference>
<dbReference type="InterPro" id="IPR052524">
    <property type="entry name" value="MFS_Cyanate_Porter"/>
</dbReference>
<feature type="transmembrane region" description="Helical" evidence="5">
    <location>
        <begin position="224"/>
        <end position="246"/>
    </location>
</feature>
<keyword evidence="8" id="KW-1185">Reference proteome</keyword>
<dbReference type="PANTHER" id="PTHR23523:SF2">
    <property type="entry name" value="2-NITROIMIDAZOLE TRANSPORTER"/>
    <property type="match status" value="1"/>
</dbReference>
<dbReference type="CDD" id="cd17339">
    <property type="entry name" value="MFS_NIMT_CynX_like"/>
    <property type="match status" value="1"/>
</dbReference>
<dbReference type="SUPFAM" id="SSF103473">
    <property type="entry name" value="MFS general substrate transporter"/>
    <property type="match status" value="1"/>
</dbReference>
<feature type="transmembrane region" description="Helical" evidence="5">
    <location>
        <begin position="145"/>
        <end position="164"/>
    </location>
</feature>
<dbReference type="PROSITE" id="PS50850">
    <property type="entry name" value="MFS"/>
    <property type="match status" value="1"/>
</dbReference>
<gene>
    <name evidence="7" type="ORF">GCM10010529_04730</name>
</gene>
<dbReference type="InterPro" id="IPR020846">
    <property type="entry name" value="MFS_dom"/>
</dbReference>